<keyword evidence="3 12" id="KW-0813">Transport</keyword>
<proteinExistence type="inferred from homology"/>
<evidence type="ECO:0000256" key="12">
    <source>
        <dbReference type="RuleBase" id="RU010713"/>
    </source>
</evidence>
<evidence type="ECO:0000256" key="9">
    <source>
        <dbReference type="ARBA" id="ARBA00023065"/>
    </source>
</evidence>
<dbReference type="PANTHER" id="PTHR11893">
    <property type="entry name" value="INNEXIN"/>
    <property type="match status" value="1"/>
</dbReference>
<keyword evidence="11 12" id="KW-0407">Ion channel</keyword>
<evidence type="ECO:0000256" key="3">
    <source>
        <dbReference type="ARBA" id="ARBA00022448"/>
    </source>
</evidence>
<protein>
    <recommendedName>
        <fullName evidence="12">Innexin</fullName>
    </recommendedName>
</protein>
<dbReference type="GO" id="GO:0005243">
    <property type="term" value="F:gap junction channel activity"/>
    <property type="evidence" value="ECO:0007669"/>
    <property type="project" value="TreeGrafter"/>
</dbReference>
<keyword evidence="6" id="KW-0303">Gap junction</keyword>
<evidence type="ECO:0000256" key="2">
    <source>
        <dbReference type="ARBA" id="ARBA00004651"/>
    </source>
</evidence>
<evidence type="ECO:0000256" key="6">
    <source>
        <dbReference type="ARBA" id="ARBA00022868"/>
    </source>
</evidence>
<dbReference type="GO" id="GO:0005886">
    <property type="term" value="C:plasma membrane"/>
    <property type="evidence" value="ECO:0007669"/>
    <property type="project" value="UniProtKB-SubCell"/>
</dbReference>
<keyword evidence="8 12" id="KW-1133">Transmembrane helix</keyword>
<dbReference type="GO" id="GO:0007602">
    <property type="term" value="P:phototransduction"/>
    <property type="evidence" value="ECO:0007669"/>
    <property type="project" value="TreeGrafter"/>
</dbReference>
<dbReference type="PANTHER" id="PTHR11893:SF41">
    <property type="entry name" value="INNEXIN INX2"/>
    <property type="match status" value="1"/>
</dbReference>
<evidence type="ECO:0000313" key="13">
    <source>
        <dbReference type="EMBL" id="KAJ8965141.1"/>
    </source>
</evidence>
<comment type="similarity">
    <text evidence="12">Belongs to the pannexin family.</text>
</comment>
<feature type="transmembrane region" description="Helical" evidence="12">
    <location>
        <begin position="26"/>
        <end position="43"/>
    </location>
</feature>
<dbReference type="EMBL" id="JANEYF010001277">
    <property type="protein sequence ID" value="KAJ8965141.1"/>
    <property type="molecule type" value="Genomic_DNA"/>
</dbReference>
<dbReference type="PROSITE" id="PS51013">
    <property type="entry name" value="PANNEXIN"/>
    <property type="match status" value="1"/>
</dbReference>
<dbReference type="Proteomes" id="UP001162156">
    <property type="component" value="Unassembled WGS sequence"/>
</dbReference>
<reference evidence="13" key="1">
    <citation type="journal article" date="2023" name="Insect Mol. Biol.">
        <title>Genome sequencing provides insights into the evolution of gene families encoding plant cell wall-degrading enzymes in longhorned beetles.</title>
        <authorList>
            <person name="Shin N.R."/>
            <person name="Okamura Y."/>
            <person name="Kirsch R."/>
            <person name="Pauchet Y."/>
        </authorList>
    </citation>
    <scope>NUCLEOTIDE SEQUENCE</scope>
    <source>
        <strain evidence="13">RBIC_L_NR</strain>
    </source>
</reference>
<gene>
    <name evidence="12" type="primary">inx</name>
    <name evidence="13" type="ORF">NQ314_004366</name>
</gene>
<evidence type="ECO:0000256" key="11">
    <source>
        <dbReference type="ARBA" id="ARBA00023303"/>
    </source>
</evidence>
<keyword evidence="14" id="KW-1185">Reference proteome</keyword>
<dbReference type="GO" id="GO:0005921">
    <property type="term" value="C:gap junction"/>
    <property type="evidence" value="ECO:0007669"/>
    <property type="project" value="UniProtKB-SubCell"/>
</dbReference>
<organism evidence="13 14">
    <name type="scientific">Rhamnusium bicolor</name>
    <dbReference type="NCBI Taxonomy" id="1586634"/>
    <lineage>
        <taxon>Eukaryota</taxon>
        <taxon>Metazoa</taxon>
        <taxon>Ecdysozoa</taxon>
        <taxon>Arthropoda</taxon>
        <taxon>Hexapoda</taxon>
        <taxon>Insecta</taxon>
        <taxon>Pterygota</taxon>
        <taxon>Neoptera</taxon>
        <taxon>Endopterygota</taxon>
        <taxon>Coleoptera</taxon>
        <taxon>Polyphaga</taxon>
        <taxon>Cucujiformia</taxon>
        <taxon>Chrysomeloidea</taxon>
        <taxon>Cerambycidae</taxon>
        <taxon>Lepturinae</taxon>
        <taxon>Rhagiini</taxon>
        <taxon>Rhamnusium</taxon>
    </lineage>
</organism>
<evidence type="ECO:0000256" key="1">
    <source>
        <dbReference type="ARBA" id="ARBA00004610"/>
    </source>
</evidence>
<comment type="caution">
    <text evidence="13">The sequence shown here is derived from an EMBL/GenBank/DDBJ whole genome shotgun (WGS) entry which is preliminary data.</text>
</comment>
<evidence type="ECO:0000256" key="5">
    <source>
        <dbReference type="ARBA" id="ARBA00022692"/>
    </source>
</evidence>
<comment type="subcellular location">
    <subcellularLocation>
        <location evidence="1">Cell junction</location>
        <location evidence="1">Gap junction</location>
    </subcellularLocation>
    <subcellularLocation>
        <location evidence="2 12">Cell membrane</location>
        <topology evidence="2 12">Multi-pass membrane protein</topology>
    </subcellularLocation>
</comment>
<keyword evidence="10 12" id="KW-0472">Membrane</keyword>
<keyword evidence="9 12" id="KW-0406">Ion transport</keyword>
<name>A0AAV8ZM76_9CUCU</name>
<feature type="transmembrane region" description="Helical" evidence="12">
    <location>
        <begin position="172"/>
        <end position="192"/>
    </location>
</feature>
<evidence type="ECO:0000313" key="14">
    <source>
        <dbReference type="Proteomes" id="UP001162156"/>
    </source>
</evidence>
<evidence type="ECO:0000256" key="4">
    <source>
        <dbReference type="ARBA" id="ARBA00022475"/>
    </source>
</evidence>
<keyword evidence="5 12" id="KW-0812">Transmembrane</keyword>
<dbReference type="AlphaFoldDB" id="A0AAV8ZM76"/>
<dbReference type="Pfam" id="PF00876">
    <property type="entry name" value="Innexin"/>
    <property type="match status" value="1"/>
</dbReference>
<evidence type="ECO:0000256" key="7">
    <source>
        <dbReference type="ARBA" id="ARBA00022949"/>
    </source>
</evidence>
<evidence type="ECO:0000256" key="8">
    <source>
        <dbReference type="ARBA" id="ARBA00022989"/>
    </source>
</evidence>
<evidence type="ECO:0000256" key="10">
    <source>
        <dbReference type="ARBA" id="ARBA00023136"/>
    </source>
</evidence>
<feature type="transmembrane region" description="Helical" evidence="12">
    <location>
        <begin position="103"/>
        <end position="125"/>
    </location>
</feature>
<dbReference type="PRINTS" id="PR01262">
    <property type="entry name" value="INNEXIN"/>
</dbReference>
<feature type="transmembrane region" description="Helical" evidence="12">
    <location>
        <begin position="260"/>
        <end position="284"/>
    </location>
</feature>
<accession>A0AAV8ZM76</accession>
<dbReference type="GO" id="GO:0034220">
    <property type="term" value="P:monoatomic ion transmembrane transport"/>
    <property type="evidence" value="ECO:0007669"/>
    <property type="project" value="UniProtKB-KW"/>
</dbReference>
<comment type="function">
    <text evidence="12">Structural component of the gap junctions.</text>
</comment>
<keyword evidence="7" id="KW-0965">Cell junction</keyword>
<keyword evidence="4" id="KW-1003">Cell membrane</keyword>
<sequence length="359" mass="42012">MIDFLKSIKSLIKVEKIHTENNVFKLHYKVTVILLLAFSVLLTSKQYFGDPIDCDVEDRKEVIDTFCWIYGTFIVKKSLKDKNMPGLGLEVLEDPSAITRQFYYQWVCIAFCVQALIFYLPRYLWKTWEGGRLRLLVKDLMGPVTTPDWNSATKDKLVKYFLNGRYSHNMYAVRYCFCEILNFVNVIAQIYFMDWFTSGKFTIYGIAYASYNLVNPMNAVFPKVTKCTYYKYGPSGGVNKIDALCILPLNVLNEKFFLVLWYWLLFLLIVSFFSLIYRALFLFVPKFRVYLLRAQTRNLDKKKAKAVIDHITYGDFFLLYKVGKNVNPILYKDLVTGMHDSIVSKEPPYTNYPQTVNEV</sequence>
<dbReference type="InterPro" id="IPR000990">
    <property type="entry name" value="Innexin"/>
</dbReference>